<comment type="caution">
    <text evidence="1">The sequence shown here is derived from an EMBL/GenBank/DDBJ whole genome shotgun (WGS) entry which is preliminary data.</text>
</comment>
<sequence length="92" mass="10497">MARYKCAKARNGVVRLRPSLEIYSWNADELVPHAHQVLERQDPCHIKPRAGPGAQTDAIDKFNLILTCQHGMAEHALPADRWQRSRLAQMQL</sequence>
<protein>
    <recommendedName>
        <fullName evidence="3">Transposase</fullName>
    </recommendedName>
</protein>
<gene>
    <name evidence="1" type="ORF">GCM10011577_15170</name>
</gene>
<dbReference type="Proteomes" id="UP000596938">
    <property type="component" value="Unassembled WGS sequence"/>
</dbReference>
<evidence type="ECO:0000313" key="2">
    <source>
        <dbReference type="Proteomes" id="UP000596938"/>
    </source>
</evidence>
<reference evidence="2" key="1">
    <citation type="journal article" date="2019" name="Int. J. Syst. Evol. Microbiol.">
        <title>The Global Catalogue of Microorganisms (GCM) 10K type strain sequencing project: providing services to taxonomists for standard genome sequencing and annotation.</title>
        <authorList>
            <consortium name="The Broad Institute Genomics Platform"/>
            <consortium name="The Broad Institute Genome Sequencing Center for Infectious Disease"/>
            <person name="Wu L."/>
            <person name="Ma J."/>
        </authorList>
    </citation>
    <scope>NUCLEOTIDE SEQUENCE [LARGE SCALE GENOMIC DNA]</scope>
    <source>
        <strain evidence="2">CGMCC 1.1927</strain>
    </source>
</reference>
<organism evidence="1 2">
    <name type="scientific">Pseudarthrobacter polychromogenes</name>
    <dbReference type="NCBI Taxonomy" id="1676"/>
    <lineage>
        <taxon>Bacteria</taxon>
        <taxon>Bacillati</taxon>
        <taxon>Actinomycetota</taxon>
        <taxon>Actinomycetes</taxon>
        <taxon>Micrococcales</taxon>
        <taxon>Micrococcaceae</taxon>
        <taxon>Pseudarthrobacter</taxon>
    </lineage>
</organism>
<name>A0ABQ1XFQ9_9MICC</name>
<dbReference type="EMBL" id="BMKU01000004">
    <property type="protein sequence ID" value="GGG93315.1"/>
    <property type="molecule type" value="Genomic_DNA"/>
</dbReference>
<evidence type="ECO:0000313" key="1">
    <source>
        <dbReference type="EMBL" id="GGG93315.1"/>
    </source>
</evidence>
<accession>A0ABQ1XFQ9</accession>
<keyword evidence="2" id="KW-1185">Reference proteome</keyword>
<proteinExistence type="predicted"/>
<evidence type="ECO:0008006" key="3">
    <source>
        <dbReference type="Google" id="ProtNLM"/>
    </source>
</evidence>